<dbReference type="Gene3D" id="1.20.1250.20">
    <property type="entry name" value="MFS general substrate transporter like domains"/>
    <property type="match status" value="1"/>
</dbReference>
<keyword evidence="4 5" id="KW-0472">Membrane</keyword>
<evidence type="ECO:0000313" key="7">
    <source>
        <dbReference type="EMBL" id="KAL0842186.1"/>
    </source>
</evidence>
<feature type="transmembrane region" description="Helical" evidence="5">
    <location>
        <begin position="334"/>
        <end position="351"/>
    </location>
</feature>
<name>A0ABD0TGK8_LOXSC</name>
<feature type="transmembrane region" description="Helical" evidence="5">
    <location>
        <begin position="219"/>
        <end position="240"/>
    </location>
</feature>
<gene>
    <name evidence="7" type="ORF">ABMA28_014349</name>
</gene>
<dbReference type="InterPro" id="IPR036259">
    <property type="entry name" value="MFS_trans_sf"/>
</dbReference>
<feature type="transmembrane region" description="Helical" evidence="5">
    <location>
        <begin position="181"/>
        <end position="198"/>
    </location>
</feature>
<reference evidence="7 8" key="1">
    <citation type="submission" date="2024-06" db="EMBL/GenBank/DDBJ databases">
        <title>A chromosome-level genome assembly of beet webworm, Loxostege sticticalis.</title>
        <authorList>
            <person name="Zhang Y."/>
        </authorList>
    </citation>
    <scope>NUCLEOTIDE SEQUENCE [LARGE SCALE GENOMIC DNA]</scope>
    <source>
        <strain evidence="7">AQ028</strain>
        <tissue evidence="7">Male pupae</tissue>
    </source>
</reference>
<keyword evidence="2 5" id="KW-0812">Transmembrane</keyword>
<evidence type="ECO:0000256" key="3">
    <source>
        <dbReference type="ARBA" id="ARBA00022989"/>
    </source>
</evidence>
<feature type="transmembrane region" description="Helical" evidence="5">
    <location>
        <begin position="24"/>
        <end position="48"/>
    </location>
</feature>
<dbReference type="Pfam" id="PF00083">
    <property type="entry name" value="Sugar_tr"/>
    <property type="match status" value="1"/>
</dbReference>
<dbReference type="PROSITE" id="PS00216">
    <property type="entry name" value="SUGAR_TRANSPORT_1"/>
    <property type="match status" value="1"/>
</dbReference>
<dbReference type="PANTHER" id="PTHR24064">
    <property type="entry name" value="SOLUTE CARRIER FAMILY 22 MEMBER"/>
    <property type="match status" value="1"/>
</dbReference>
<evidence type="ECO:0000256" key="4">
    <source>
        <dbReference type="ARBA" id="ARBA00023136"/>
    </source>
</evidence>
<feature type="transmembrane region" description="Helical" evidence="5">
    <location>
        <begin position="246"/>
        <end position="265"/>
    </location>
</feature>
<dbReference type="GO" id="GO:0016020">
    <property type="term" value="C:membrane"/>
    <property type="evidence" value="ECO:0007669"/>
    <property type="project" value="UniProtKB-SubCell"/>
</dbReference>
<feature type="domain" description="Major facilitator superfamily (MFS) profile" evidence="6">
    <location>
        <begin position="25"/>
        <end position="516"/>
    </location>
</feature>
<dbReference type="PROSITE" id="PS50850">
    <property type="entry name" value="MFS"/>
    <property type="match status" value="1"/>
</dbReference>
<feature type="transmembrane region" description="Helical" evidence="5">
    <location>
        <begin position="493"/>
        <end position="511"/>
    </location>
</feature>
<dbReference type="AlphaFoldDB" id="A0ABD0TGK8"/>
<comment type="caution">
    <text evidence="7">The sequence shown here is derived from an EMBL/GenBank/DDBJ whole genome shotgun (WGS) entry which is preliminary data.</text>
</comment>
<protein>
    <recommendedName>
        <fullName evidence="6">Major facilitator superfamily (MFS) profile domain-containing protein</fullName>
    </recommendedName>
</protein>
<evidence type="ECO:0000259" key="6">
    <source>
        <dbReference type="PROSITE" id="PS50850"/>
    </source>
</evidence>
<feature type="transmembrane region" description="Helical" evidence="5">
    <location>
        <begin position="454"/>
        <end position="473"/>
    </location>
</feature>
<proteinExistence type="predicted"/>
<dbReference type="InterPro" id="IPR005828">
    <property type="entry name" value="MFS_sugar_transport-like"/>
</dbReference>
<sequence>MDSVYERALNEIGDNGKFQKRFDFIFNFIFTLLWAMAYNSMILALVIIPYSCKLPSKPDNISEFDWKSKYIPISTDAAGKTSFSSCQIYISPDENNATKECDAYFYNRTWYESTVPSENNWVCDNELNVANIFAYGKIGEAIGSVIFGWFGDTHGRRLAYISSLCLLVIGRFISILSSHNYILFAIGCIIAWFPSWTVEQSVTVISMEISAQERRSKITILRTIGYSTGMCIMPLLFWWLRDWKTFMIVTTLTQIPFLLFSWNILESPRWLWVEGKGKACIKELNRIAKVNNTALEKDTKDELLTTKKTQSIQALGPLSLFSGWRLALHTSLQLYLWVSVTLGYVVLIMSSGEKSDGNPFLEFAWQSVAEVPATFIGAWLADNFGRRYAGAASFSLSALMWIIIFFKEYGAGTWLDKWWVGSTLVIINRFSTTVSYYVIYLLNMEIYPTCLRQSGIALGNVFASSGSAIAPYLMYMARLKALRKAMRDGGRSAGAILFVVTLLGAVSVLLLPETLNATLPETIKDAREFGRRGDDEYEPVKMKMVSTVSKDND</sequence>
<evidence type="ECO:0000256" key="2">
    <source>
        <dbReference type="ARBA" id="ARBA00022692"/>
    </source>
</evidence>
<organism evidence="7 8">
    <name type="scientific">Loxostege sticticalis</name>
    <name type="common">Beet webworm moth</name>
    <dbReference type="NCBI Taxonomy" id="481309"/>
    <lineage>
        <taxon>Eukaryota</taxon>
        <taxon>Metazoa</taxon>
        <taxon>Ecdysozoa</taxon>
        <taxon>Arthropoda</taxon>
        <taxon>Hexapoda</taxon>
        <taxon>Insecta</taxon>
        <taxon>Pterygota</taxon>
        <taxon>Neoptera</taxon>
        <taxon>Endopterygota</taxon>
        <taxon>Lepidoptera</taxon>
        <taxon>Glossata</taxon>
        <taxon>Ditrysia</taxon>
        <taxon>Pyraloidea</taxon>
        <taxon>Crambidae</taxon>
        <taxon>Pyraustinae</taxon>
        <taxon>Loxostege</taxon>
    </lineage>
</organism>
<keyword evidence="3 5" id="KW-1133">Transmembrane helix</keyword>
<comment type="subcellular location">
    <subcellularLocation>
        <location evidence="1">Membrane</location>
        <topology evidence="1">Multi-pass membrane protein</topology>
    </subcellularLocation>
</comment>
<dbReference type="SUPFAM" id="SSF103473">
    <property type="entry name" value="MFS general substrate transporter"/>
    <property type="match status" value="1"/>
</dbReference>
<accession>A0ABD0TGK8</accession>
<dbReference type="InterPro" id="IPR020846">
    <property type="entry name" value="MFS_dom"/>
</dbReference>
<evidence type="ECO:0000256" key="5">
    <source>
        <dbReference type="SAM" id="Phobius"/>
    </source>
</evidence>
<evidence type="ECO:0000256" key="1">
    <source>
        <dbReference type="ARBA" id="ARBA00004141"/>
    </source>
</evidence>
<feature type="transmembrane region" description="Helical" evidence="5">
    <location>
        <begin position="158"/>
        <end position="175"/>
    </location>
</feature>
<dbReference type="InterPro" id="IPR005829">
    <property type="entry name" value="Sugar_transporter_CS"/>
</dbReference>
<evidence type="ECO:0000313" key="8">
    <source>
        <dbReference type="Proteomes" id="UP001549921"/>
    </source>
</evidence>
<dbReference type="Proteomes" id="UP001549921">
    <property type="component" value="Unassembled WGS sequence"/>
</dbReference>
<feature type="transmembrane region" description="Helical" evidence="5">
    <location>
        <begin position="388"/>
        <end position="406"/>
    </location>
</feature>
<feature type="transmembrane region" description="Helical" evidence="5">
    <location>
        <begin position="418"/>
        <end position="442"/>
    </location>
</feature>
<dbReference type="EMBL" id="JBEDNZ010000005">
    <property type="protein sequence ID" value="KAL0842186.1"/>
    <property type="molecule type" value="Genomic_DNA"/>
</dbReference>